<evidence type="ECO:0000313" key="5">
    <source>
        <dbReference type="Proteomes" id="UP000254503"/>
    </source>
</evidence>
<dbReference type="Proteomes" id="UP000254503">
    <property type="component" value="Unassembled WGS sequence"/>
</dbReference>
<feature type="transmembrane region" description="Helical" evidence="1">
    <location>
        <begin position="12"/>
        <end position="37"/>
    </location>
</feature>
<evidence type="ECO:0000313" key="4">
    <source>
        <dbReference type="Proteomes" id="UP000218543"/>
    </source>
</evidence>
<proteinExistence type="predicted"/>
<organism evidence="2 4">
    <name type="scientific">Escherichia coli</name>
    <dbReference type="NCBI Taxonomy" id="562"/>
    <lineage>
        <taxon>Bacteria</taxon>
        <taxon>Pseudomonadati</taxon>
        <taxon>Pseudomonadota</taxon>
        <taxon>Gammaproteobacteria</taxon>
        <taxon>Enterobacterales</taxon>
        <taxon>Enterobacteriaceae</taxon>
        <taxon>Escherichia</taxon>
    </lineage>
</organism>
<feature type="transmembrane region" description="Helical" evidence="1">
    <location>
        <begin position="53"/>
        <end position="70"/>
    </location>
</feature>
<accession>A0A2A2BTJ3</accession>
<gene>
    <name evidence="2" type="ORF">BTQ06_27080</name>
    <name evidence="3" type="ORF">NCTC9045_05257</name>
</gene>
<sequence>MGAINIKDLVKLIFLCIGLMFATVVMAYLLASVIVYFKINTFDFNWSEALPDAFRVGGVGGTILGLGLWIKAKLQERK</sequence>
<evidence type="ECO:0000256" key="1">
    <source>
        <dbReference type="SAM" id="Phobius"/>
    </source>
</evidence>
<name>A0A2A2BTJ3_ECOLX</name>
<keyword evidence="1" id="KW-1133">Transmembrane helix</keyword>
<reference evidence="3 5" key="2">
    <citation type="submission" date="2018-06" db="EMBL/GenBank/DDBJ databases">
        <authorList>
            <consortium name="Pathogen Informatics"/>
            <person name="Doyle S."/>
        </authorList>
    </citation>
    <scope>NUCLEOTIDE SEQUENCE [LARGE SCALE GENOMIC DNA]</scope>
    <source>
        <strain evidence="3 5">NCTC9045</strain>
    </source>
</reference>
<dbReference type="EMBL" id="UGDD01000002">
    <property type="protein sequence ID" value="STJ57242.1"/>
    <property type="molecule type" value="Genomic_DNA"/>
</dbReference>
<reference evidence="2 4" key="1">
    <citation type="submission" date="2016-12" db="EMBL/GenBank/DDBJ databases">
        <title>Real-Time Genomic Investigation Underlying the Public Health Response to a Shiga Toxin-Producing Escherichia Coli O26:H11 Outbreak in a Nursery.</title>
        <authorList>
            <person name="Ferdous M."/>
            <person name="Moran-Gilad J."/>
            <person name="Rossen J.W."/>
            <person name="Gdalevich M."/>
        </authorList>
    </citation>
    <scope>NUCLEOTIDE SEQUENCE [LARGE SCALE GENOMIC DNA]</scope>
    <source>
        <strain evidence="2 4">STEC 514-2</strain>
    </source>
</reference>
<dbReference type="AlphaFoldDB" id="A0A2A2BTJ3"/>
<dbReference type="Proteomes" id="UP000218543">
    <property type="component" value="Unassembled WGS sequence"/>
</dbReference>
<keyword evidence="1" id="KW-0472">Membrane</keyword>
<protein>
    <submittedName>
        <fullName evidence="2">Uncharacterized protein</fullName>
    </submittedName>
</protein>
<dbReference type="RefSeq" id="WP_000500956.1">
    <property type="nucleotide sequence ID" value="NZ_AP027206.1"/>
</dbReference>
<evidence type="ECO:0000313" key="2">
    <source>
        <dbReference type="EMBL" id="PAU11615.1"/>
    </source>
</evidence>
<dbReference type="EMBL" id="MRVZ01000152">
    <property type="protein sequence ID" value="PAU11615.1"/>
    <property type="molecule type" value="Genomic_DNA"/>
</dbReference>
<evidence type="ECO:0000313" key="3">
    <source>
        <dbReference type="EMBL" id="STJ57242.1"/>
    </source>
</evidence>
<keyword evidence="1" id="KW-0812">Transmembrane</keyword>